<dbReference type="InterPro" id="IPR003439">
    <property type="entry name" value="ABC_transporter-like_ATP-bd"/>
</dbReference>
<dbReference type="EC" id="3.6.3.-" evidence="10"/>
<comment type="subcellular location">
    <subcellularLocation>
        <location evidence="1">Cell membrane</location>
        <topology evidence="1">Multi-pass membrane protein</topology>
    </subcellularLocation>
</comment>
<dbReference type="SMART" id="SM00382">
    <property type="entry name" value="AAA"/>
    <property type="match status" value="1"/>
</dbReference>
<evidence type="ECO:0000256" key="7">
    <source>
        <dbReference type="SAM" id="Phobius"/>
    </source>
</evidence>
<dbReference type="PROSITE" id="PS50893">
    <property type="entry name" value="ABC_TRANSPORTER_2"/>
    <property type="match status" value="1"/>
</dbReference>
<feature type="domain" description="ABC transmembrane type-1" evidence="9">
    <location>
        <begin position="1"/>
        <end position="237"/>
    </location>
</feature>
<evidence type="ECO:0000256" key="3">
    <source>
        <dbReference type="ARBA" id="ARBA00022741"/>
    </source>
</evidence>
<feature type="transmembrane region" description="Helical" evidence="7">
    <location>
        <begin position="211"/>
        <end position="230"/>
    </location>
</feature>
<evidence type="ECO:0000256" key="4">
    <source>
        <dbReference type="ARBA" id="ARBA00022840"/>
    </source>
</evidence>
<dbReference type="Pfam" id="PF00005">
    <property type="entry name" value="ABC_tran"/>
    <property type="match status" value="1"/>
</dbReference>
<dbReference type="Gene3D" id="1.20.1560.10">
    <property type="entry name" value="ABC transporter type 1, transmembrane domain"/>
    <property type="match status" value="1"/>
</dbReference>
<dbReference type="InterPro" id="IPR017871">
    <property type="entry name" value="ABC_transporter-like_CS"/>
</dbReference>
<comment type="caution">
    <text evidence="10">The sequence shown here is derived from an EMBL/GenBank/DDBJ whole genome shotgun (WGS) entry which is preliminary data.</text>
</comment>
<feature type="transmembrane region" description="Helical" evidence="7">
    <location>
        <begin position="77"/>
        <end position="107"/>
    </location>
</feature>
<feature type="transmembrane region" description="Helical" evidence="7">
    <location>
        <begin position="184"/>
        <end position="205"/>
    </location>
</feature>
<dbReference type="InterPro" id="IPR039421">
    <property type="entry name" value="Type_1_exporter"/>
</dbReference>
<evidence type="ECO:0000259" key="8">
    <source>
        <dbReference type="PROSITE" id="PS50893"/>
    </source>
</evidence>
<dbReference type="SUPFAM" id="SSF90123">
    <property type="entry name" value="ABC transporter transmembrane region"/>
    <property type="match status" value="1"/>
</dbReference>
<dbReference type="InterPro" id="IPR011527">
    <property type="entry name" value="ABC1_TM_dom"/>
</dbReference>
<evidence type="ECO:0000313" key="11">
    <source>
        <dbReference type="Proteomes" id="UP001519287"/>
    </source>
</evidence>
<proteinExistence type="predicted"/>
<dbReference type="Gene3D" id="3.40.50.300">
    <property type="entry name" value="P-loop containing nucleotide triphosphate hydrolases"/>
    <property type="match status" value="1"/>
</dbReference>
<accession>A0ABS4J8E5</accession>
<keyword evidence="11" id="KW-1185">Reference proteome</keyword>
<dbReference type="PANTHER" id="PTHR24221:SF654">
    <property type="entry name" value="ATP-BINDING CASSETTE SUB-FAMILY B MEMBER 6"/>
    <property type="match status" value="1"/>
</dbReference>
<dbReference type="GO" id="GO:0005524">
    <property type="term" value="F:ATP binding"/>
    <property type="evidence" value="ECO:0007669"/>
    <property type="project" value="UniProtKB-KW"/>
</dbReference>
<gene>
    <name evidence="10" type="ORF">J2Z66_007754</name>
</gene>
<evidence type="ECO:0000256" key="6">
    <source>
        <dbReference type="ARBA" id="ARBA00023136"/>
    </source>
</evidence>
<reference evidence="10 11" key="1">
    <citation type="submission" date="2021-03" db="EMBL/GenBank/DDBJ databases">
        <title>Genomic Encyclopedia of Type Strains, Phase IV (KMG-IV): sequencing the most valuable type-strain genomes for metagenomic binning, comparative biology and taxonomic classification.</title>
        <authorList>
            <person name="Goeker M."/>
        </authorList>
    </citation>
    <scope>NUCLEOTIDE SEQUENCE [LARGE SCALE GENOMIC DNA]</scope>
    <source>
        <strain evidence="10 11">DSM 26048</strain>
    </source>
</reference>
<keyword evidence="5 7" id="KW-1133">Transmembrane helix</keyword>
<dbReference type="GO" id="GO:0016787">
    <property type="term" value="F:hydrolase activity"/>
    <property type="evidence" value="ECO:0007669"/>
    <property type="project" value="UniProtKB-KW"/>
</dbReference>
<keyword evidence="4 10" id="KW-0067">ATP-binding</keyword>
<keyword evidence="6 7" id="KW-0472">Membrane</keyword>
<sequence>MYLISYFSNAKKNIVAQVFQQKAARDIQLAAFRKMRELGFPYFEKHAVGETMSYFQTDIPAVQEVYQHLLPRIVESLFMLLLSLLFLTSINYQLALIFIPCTIFYLVSGPYFEKKGIQYIQAYNQLIKEVDRKQHTSLSAMLELRVFHAEKWDLKKLTHVAEKAGQAMFMHFIYINLYAIMRRIAVYSGAVLLFYYAYHLIQIKALTVGEFIAFVMMYFQLMFGITHLVTTLSNQNMKLRQAEKLYAFMQIHPDVYESLHPKRLNEVVGDVHFKHVSFSYGNKGVLQDITLHIKRGERICLVGASGSGKSTITKLLGRFYDPDQGHIELDGIPIQDLSFEQLRTSVGYVFQETYLFGATVMDNIRFGNPDATDDMIVEAAKAAYAHEFIMELPEGYDSLLGERGNKLSGGQKQRVAIARMFLKNPQIVVLDEATSALDNVSEREVNDAIHRLLEGRTTLCVAHRQSTIEQYNQIVVLDQGRIVEIGTFDTLMNRKGKLSDLMQGREVSSLYA</sequence>
<name>A0ABS4J8E5_9BACL</name>
<dbReference type="EMBL" id="JAGGLB010000044">
    <property type="protein sequence ID" value="MBP1996110.1"/>
    <property type="molecule type" value="Genomic_DNA"/>
</dbReference>
<evidence type="ECO:0000313" key="10">
    <source>
        <dbReference type="EMBL" id="MBP1996110.1"/>
    </source>
</evidence>
<dbReference type="PANTHER" id="PTHR24221">
    <property type="entry name" value="ATP-BINDING CASSETTE SUB-FAMILY B"/>
    <property type="match status" value="1"/>
</dbReference>
<evidence type="ECO:0000256" key="5">
    <source>
        <dbReference type="ARBA" id="ARBA00022989"/>
    </source>
</evidence>
<feature type="domain" description="ABC transporter" evidence="8">
    <location>
        <begin position="271"/>
        <end position="504"/>
    </location>
</feature>
<dbReference type="PROSITE" id="PS00211">
    <property type="entry name" value="ABC_TRANSPORTER_1"/>
    <property type="match status" value="1"/>
</dbReference>
<protein>
    <submittedName>
        <fullName evidence="10">ATP-binding cassette subfamily B protein/subfamily B ATP-binding cassette protein MsbA</fullName>
        <ecNumber evidence="10">3.6.3.-</ecNumber>
    </submittedName>
</protein>
<evidence type="ECO:0000256" key="2">
    <source>
        <dbReference type="ARBA" id="ARBA00022692"/>
    </source>
</evidence>
<dbReference type="InterPro" id="IPR003593">
    <property type="entry name" value="AAA+_ATPase"/>
</dbReference>
<keyword evidence="3" id="KW-0547">Nucleotide-binding</keyword>
<dbReference type="InterPro" id="IPR036640">
    <property type="entry name" value="ABC1_TM_sf"/>
</dbReference>
<evidence type="ECO:0000259" key="9">
    <source>
        <dbReference type="PROSITE" id="PS50929"/>
    </source>
</evidence>
<evidence type="ECO:0000256" key="1">
    <source>
        <dbReference type="ARBA" id="ARBA00004651"/>
    </source>
</evidence>
<keyword evidence="10" id="KW-0378">Hydrolase</keyword>
<dbReference type="Pfam" id="PF00664">
    <property type="entry name" value="ABC_membrane"/>
    <property type="match status" value="1"/>
</dbReference>
<organism evidence="10 11">
    <name type="scientific">Paenibacillus eucommiae</name>
    <dbReference type="NCBI Taxonomy" id="1355755"/>
    <lineage>
        <taxon>Bacteria</taxon>
        <taxon>Bacillati</taxon>
        <taxon>Bacillota</taxon>
        <taxon>Bacilli</taxon>
        <taxon>Bacillales</taxon>
        <taxon>Paenibacillaceae</taxon>
        <taxon>Paenibacillus</taxon>
    </lineage>
</organism>
<dbReference type="SUPFAM" id="SSF52540">
    <property type="entry name" value="P-loop containing nucleoside triphosphate hydrolases"/>
    <property type="match status" value="1"/>
</dbReference>
<dbReference type="InterPro" id="IPR027417">
    <property type="entry name" value="P-loop_NTPase"/>
</dbReference>
<dbReference type="PROSITE" id="PS50929">
    <property type="entry name" value="ABC_TM1F"/>
    <property type="match status" value="1"/>
</dbReference>
<dbReference type="Proteomes" id="UP001519287">
    <property type="component" value="Unassembled WGS sequence"/>
</dbReference>
<keyword evidence="2 7" id="KW-0812">Transmembrane</keyword>